<name>A0A4Z2G4Y6_9TELE</name>
<accession>A0A4Z2G4Y6</accession>
<keyword evidence="2" id="KW-1185">Reference proteome</keyword>
<evidence type="ECO:0000313" key="2">
    <source>
        <dbReference type="Proteomes" id="UP000314294"/>
    </source>
</evidence>
<comment type="caution">
    <text evidence="1">The sequence shown here is derived from an EMBL/GenBank/DDBJ whole genome shotgun (WGS) entry which is preliminary data.</text>
</comment>
<sequence>MWKRSGGDLLPPGGGNGYEISPKNLAAVPSSLNTVTTPGRSTCRVGTWAGRMPNAPVSVGTSTCFTLAALKNTWRVETGDGEMHSLTHGH</sequence>
<gene>
    <name evidence="1" type="ORF">EYF80_041622</name>
</gene>
<dbReference type="EMBL" id="SRLO01000707">
    <property type="protein sequence ID" value="TNN48200.1"/>
    <property type="molecule type" value="Genomic_DNA"/>
</dbReference>
<organism evidence="1 2">
    <name type="scientific">Liparis tanakae</name>
    <name type="common">Tanaka's snailfish</name>
    <dbReference type="NCBI Taxonomy" id="230148"/>
    <lineage>
        <taxon>Eukaryota</taxon>
        <taxon>Metazoa</taxon>
        <taxon>Chordata</taxon>
        <taxon>Craniata</taxon>
        <taxon>Vertebrata</taxon>
        <taxon>Euteleostomi</taxon>
        <taxon>Actinopterygii</taxon>
        <taxon>Neopterygii</taxon>
        <taxon>Teleostei</taxon>
        <taxon>Neoteleostei</taxon>
        <taxon>Acanthomorphata</taxon>
        <taxon>Eupercaria</taxon>
        <taxon>Perciformes</taxon>
        <taxon>Cottioidei</taxon>
        <taxon>Cottales</taxon>
        <taxon>Liparidae</taxon>
        <taxon>Liparis</taxon>
    </lineage>
</organism>
<reference evidence="1 2" key="1">
    <citation type="submission" date="2019-03" db="EMBL/GenBank/DDBJ databases">
        <title>First draft genome of Liparis tanakae, snailfish: a comprehensive survey of snailfish specific genes.</title>
        <authorList>
            <person name="Kim W."/>
            <person name="Song I."/>
            <person name="Jeong J.-H."/>
            <person name="Kim D."/>
            <person name="Kim S."/>
            <person name="Ryu S."/>
            <person name="Song J.Y."/>
            <person name="Lee S.K."/>
        </authorList>
    </citation>
    <scope>NUCLEOTIDE SEQUENCE [LARGE SCALE GENOMIC DNA]</scope>
    <source>
        <tissue evidence="1">Muscle</tissue>
    </source>
</reference>
<protein>
    <submittedName>
        <fullName evidence="1">Uncharacterized protein</fullName>
    </submittedName>
</protein>
<proteinExistence type="predicted"/>
<dbReference type="Proteomes" id="UP000314294">
    <property type="component" value="Unassembled WGS sequence"/>
</dbReference>
<dbReference type="AlphaFoldDB" id="A0A4Z2G4Y6"/>
<evidence type="ECO:0000313" key="1">
    <source>
        <dbReference type="EMBL" id="TNN48200.1"/>
    </source>
</evidence>